<protein>
    <recommendedName>
        <fullName evidence="2">CRAL-TRIO domain-containing protein</fullName>
    </recommendedName>
</protein>
<accession>A0A383VHI6</accession>
<dbReference type="CDD" id="cd00170">
    <property type="entry name" value="SEC14"/>
    <property type="match status" value="1"/>
</dbReference>
<dbReference type="SUPFAM" id="SSF46938">
    <property type="entry name" value="CRAL/TRIO N-terminal domain"/>
    <property type="match status" value="1"/>
</dbReference>
<dbReference type="InterPro" id="IPR001251">
    <property type="entry name" value="CRAL-TRIO_dom"/>
</dbReference>
<dbReference type="InterPro" id="IPR036273">
    <property type="entry name" value="CRAL/TRIO_N_dom_sf"/>
</dbReference>
<evidence type="ECO:0000259" key="2">
    <source>
        <dbReference type="PROSITE" id="PS50191"/>
    </source>
</evidence>
<gene>
    <name evidence="3" type="ORF">BQ4739_LOCUS4665</name>
</gene>
<dbReference type="GO" id="GO:0016020">
    <property type="term" value="C:membrane"/>
    <property type="evidence" value="ECO:0007669"/>
    <property type="project" value="TreeGrafter"/>
</dbReference>
<dbReference type="PROSITE" id="PS50191">
    <property type="entry name" value="CRAL_TRIO"/>
    <property type="match status" value="1"/>
</dbReference>
<evidence type="ECO:0000313" key="4">
    <source>
        <dbReference type="Proteomes" id="UP000256970"/>
    </source>
</evidence>
<sequence length="342" mass="36994">MELPEHLQHAAEAELGETAERRSASLAELKQLVAENSSSAGLAPAGAIKALLAATADTGLTTEEVLLQHLCARKFNVAKAFEAPSLRAAFLQEYPDLSKDVAGSEFLQVYGRGLVRVLPSTDAAGRRIISIRPSNMTEVPVDPLLIRWQVFVMSRLARDPAFQVHGVVLVGNFDSVKLTDAKFMAGQLRHGRLRLMMHYIRSCAPARIGGIFIVNQPKFIGIVWGLMSLFMGSKIRKRVPFLGNNLQALHEAIPPANLPPELGGSLQQADPLEWLQQQIEQQAEEQRAAEEGRAKHAADVDCLRSFVIADEEDASMELGGAEEASNDGCSVAGAADGDGENL</sequence>
<dbReference type="SMART" id="SM00516">
    <property type="entry name" value="SEC14"/>
    <property type="match status" value="1"/>
</dbReference>
<feature type="region of interest" description="Disordered" evidence="1">
    <location>
        <begin position="314"/>
        <end position="342"/>
    </location>
</feature>
<dbReference type="GO" id="GO:1902936">
    <property type="term" value="F:phosphatidylinositol bisphosphate binding"/>
    <property type="evidence" value="ECO:0007669"/>
    <property type="project" value="TreeGrafter"/>
</dbReference>
<dbReference type="PRINTS" id="PR00180">
    <property type="entry name" value="CRETINALDHBP"/>
</dbReference>
<dbReference type="Gene3D" id="3.40.525.10">
    <property type="entry name" value="CRAL-TRIO lipid binding domain"/>
    <property type="match status" value="1"/>
</dbReference>
<dbReference type="Pfam" id="PF00650">
    <property type="entry name" value="CRAL_TRIO"/>
    <property type="match status" value="1"/>
</dbReference>
<reference evidence="3 4" key="1">
    <citation type="submission" date="2016-10" db="EMBL/GenBank/DDBJ databases">
        <authorList>
            <person name="Cai Z."/>
        </authorList>
    </citation>
    <scope>NUCLEOTIDE SEQUENCE [LARGE SCALE GENOMIC DNA]</scope>
</reference>
<evidence type="ECO:0000256" key="1">
    <source>
        <dbReference type="SAM" id="MobiDB-lite"/>
    </source>
</evidence>
<proteinExistence type="predicted"/>
<evidence type="ECO:0000313" key="3">
    <source>
        <dbReference type="EMBL" id="SZX64144.1"/>
    </source>
</evidence>
<keyword evidence="4" id="KW-1185">Reference proteome</keyword>
<dbReference type="SUPFAM" id="SSF52087">
    <property type="entry name" value="CRAL/TRIO domain"/>
    <property type="match status" value="1"/>
</dbReference>
<name>A0A383VHI6_TETOB</name>
<organism evidence="3 4">
    <name type="scientific">Tetradesmus obliquus</name>
    <name type="common">Green alga</name>
    <name type="synonym">Acutodesmus obliquus</name>
    <dbReference type="NCBI Taxonomy" id="3088"/>
    <lineage>
        <taxon>Eukaryota</taxon>
        <taxon>Viridiplantae</taxon>
        <taxon>Chlorophyta</taxon>
        <taxon>core chlorophytes</taxon>
        <taxon>Chlorophyceae</taxon>
        <taxon>CS clade</taxon>
        <taxon>Sphaeropleales</taxon>
        <taxon>Scenedesmaceae</taxon>
        <taxon>Tetradesmus</taxon>
    </lineage>
</organism>
<dbReference type="PANTHER" id="PTHR10174:SF208">
    <property type="entry name" value="CRAL-TRIO DOMAIN-CONTAINING PROTEIN DDB_G0278031"/>
    <property type="match status" value="1"/>
</dbReference>
<dbReference type="PANTHER" id="PTHR10174">
    <property type="entry name" value="ALPHA-TOCOPHEROL TRANSFER PROTEIN-RELATED"/>
    <property type="match status" value="1"/>
</dbReference>
<dbReference type="InterPro" id="IPR036865">
    <property type="entry name" value="CRAL-TRIO_dom_sf"/>
</dbReference>
<dbReference type="Gene3D" id="1.10.8.20">
    <property type="entry name" value="N-terminal domain of phosphatidylinositol transfer protein sec14p"/>
    <property type="match status" value="1"/>
</dbReference>
<dbReference type="STRING" id="3088.A0A383VHI6"/>
<dbReference type="EMBL" id="FNXT01000371">
    <property type="protein sequence ID" value="SZX64144.1"/>
    <property type="molecule type" value="Genomic_DNA"/>
</dbReference>
<dbReference type="Proteomes" id="UP000256970">
    <property type="component" value="Unassembled WGS sequence"/>
</dbReference>
<dbReference type="AlphaFoldDB" id="A0A383VHI6"/>
<feature type="domain" description="CRAL-TRIO" evidence="2">
    <location>
        <begin position="103"/>
        <end position="270"/>
    </location>
</feature>